<proteinExistence type="predicted"/>
<dbReference type="InterPro" id="IPR036527">
    <property type="entry name" value="SCP2_sterol-bd_dom_sf"/>
</dbReference>
<evidence type="ECO:0000313" key="2">
    <source>
        <dbReference type="EMBL" id="KNZ59057.1"/>
    </source>
</evidence>
<keyword evidence="3" id="KW-1185">Reference proteome</keyword>
<sequence length="220" mass="24077">MPNFGDQNLKTQLKSAFDDLSVEGFGTSKVIALIHVLLQEGDNNSGSVTSHPFPSRKKLVKMIKTCYQFVIKNKAGKEAMWFVDMKKKGRVAKGRAPFKPDVTISCSDEDLVALATGEMNPQKLYAANRIKVRGNLDKALKVQRIISHEREKILLAGQVPSPSSVSLSKSISGTCTFSNNQVAWAIRASTCKLILGVYTPGALGRKEFGYESHAFRCAPA</sequence>
<dbReference type="SUPFAM" id="SSF55718">
    <property type="entry name" value="SCP-like"/>
    <property type="match status" value="1"/>
</dbReference>
<dbReference type="Gene3D" id="3.30.1050.10">
    <property type="entry name" value="SCP2 sterol-binding domain"/>
    <property type="match status" value="1"/>
</dbReference>
<evidence type="ECO:0000259" key="1">
    <source>
        <dbReference type="Pfam" id="PF02036"/>
    </source>
</evidence>
<protein>
    <recommendedName>
        <fullName evidence="1">SCP2 domain-containing protein</fullName>
    </recommendedName>
</protein>
<dbReference type="Pfam" id="PF02036">
    <property type="entry name" value="SCP2"/>
    <property type="match status" value="1"/>
</dbReference>
<accession>A0A0L6VES6</accession>
<dbReference type="AlphaFoldDB" id="A0A0L6VES6"/>
<dbReference type="VEuPathDB" id="FungiDB:VP01_1808g4"/>
<feature type="domain" description="SCP2" evidence="1">
    <location>
        <begin position="55"/>
        <end position="146"/>
    </location>
</feature>
<comment type="caution">
    <text evidence="2">The sequence shown here is derived from an EMBL/GenBank/DDBJ whole genome shotgun (WGS) entry which is preliminary data.</text>
</comment>
<organism evidence="2 3">
    <name type="scientific">Puccinia sorghi</name>
    <dbReference type="NCBI Taxonomy" id="27349"/>
    <lineage>
        <taxon>Eukaryota</taxon>
        <taxon>Fungi</taxon>
        <taxon>Dikarya</taxon>
        <taxon>Basidiomycota</taxon>
        <taxon>Pucciniomycotina</taxon>
        <taxon>Pucciniomycetes</taxon>
        <taxon>Pucciniales</taxon>
        <taxon>Pucciniaceae</taxon>
        <taxon>Puccinia</taxon>
    </lineage>
</organism>
<gene>
    <name evidence="2" type="ORF">VP01_1808g4</name>
</gene>
<dbReference type="OrthoDB" id="10265837at2759"/>
<reference evidence="2 3" key="1">
    <citation type="submission" date="2015-08" db="EMBL/GenBank/DDBJ databases">
        <title>Next Generation Sequencing and Analysis of the Genome of Puccinia sorghi L Schw, the Causal Agent of Maize Common Rust.</title>
        <authorList>
            <person name="Rochi L."/>
            <person name="Burguener G."/>
            <person name="Darino M."/>
            <person name="Turjanski A."/>
            <person name="Kreff E."/>
            <person name="Dieguez M.J."/>
            <person name="Sacco F."/>
        </authorList>
    </citation>
    <scope>NUCLEOTIDE SEQUENCE [LARGE SCALE GENOMIC DNA]</scope>
    <source>
        <strain evidence="2 3">RO10H11247</strain>
    </source>
</reference>
<dbReference type="Proteomes" id="UP000037035">
    <property type="component" value="Unassembled WGS sequence"/>
</dbReference>
<dbReference type="PANTHER" id="PTHR10094:SF25">
    <property type="entry name" value="SCP2 STEROL-BINDING DOMAIN-CONTAINING PROTEIN 1"/>
    <property type="match status" value="1"/>
</dbReference>
<dbReference type="GO" id="GO:0005829">
    <property type="term" value="C:cytosol"/>
    <property type="evidence" value="ECO:0007669"/>
    <property type="project" value="TreeGrafter"/>
</dbReference>
<dbReference type="InterPro" id="IPR003033">
    <property type="entry name" value="SCP2_sterol-bd_dom"/>
</dbReference>
<dbReference type="EMBL" id="LAVV01006624">
    <property type="protein sequence ID" value="KNZ59057.1"/>
    <property type="molecule type" value="Genomic_DNA"/>
</dbReference>
<dbReference type="PANTHER" id="PTHR10094">
    <property type="entry name" value="STEROL CARRIER PROTEIN 2 SCP-2 FAMILY PROTEIN"/>
    <property type="match status" value="1"/>
</dbReference>
<dbReference type="STRING" id="27349.A0A0L6VES6"/>
<evidence type="ECO:0000313" key="3">
    <source>
        <dbReference type="Proteomes" id="UP000037035"/>
    </source>
</evidence>
<name>A0A0L6VES6_9BASI</name>